<evidence type="ECO:0000313" key="3">
    <source>
        <dbReference type="Proteomes" id="UP001201873"/>
    </source>
</evidence>
<organism evidence="2 3">
    <name type="scientific">Frankia umida</name>
    <dbReference type="NCBI Taxonomy" id="573489"/>
    <lineage>
        <taxon>Bacteria</taxon>
        <taxon>Bacillati</taxon>
        <taxon>Actinomycetota</taxon>
        <taxon>Actinomycetes</taxon>
        <taxon>Frankiales</taxon>
        <taxon>Frankiaceae</taxon>
        <taxon>Frankia</taxon>
    </lineage>
</organism>
<keyword evidence="3" id="KW-1185">Reference proteome</keyword>
<name>A0ABT0JU69_9ACTN</name>
<dbReference type="Proteomes" id="UP001201873">
    <property type="component" value="Unassembled WGS sequence"/>
</dbReference>
<dbReference type="SUPFAM" id="SSF50475">
    <property type="entry name" value="FMN-binding split barrel"/>
    <property type="match status" value="1"/>
</dbReference>
<comment type="caution">
    <text evidence="2">The sequence shown here is derived from an EMBL/GenBank/DDBJ whole genome shotgun (WGS) entry which is preliminary data.</text>
</comment>
<gene>
    <name evidence="2" type="ORF">MXD59_04770</name>
</gene>
<dbReference type="Pfam" id="PF10615">
    <property type="entry name" value="DUF2470"/>
    <property type="match status" value="1"/>
</dbReference>
<reference evidence="2 3" key="1">
    <citation type="submission" date="2022-04" db="EMBL/GenBank/DDBJ databases">
        <title>Genome diversity in the genus Frankia.</title>
        <authorList>
            <person name="Carlos-Shanley C."/>
            <person name="Hahn D."/>
        </authorList>
    </citation>
    <scope>NUCLEOTIDE SEQUENCE [LARGE SCALE GENOMIC DNA]</scope>
    <source>
        <strain evidence="2 3">Ag45/Mut15</strain>
    </source>
</reference>
<evidence type="ECO:0000313" key="2">
    <source>
        <dbReference type="EMBL" id="MCK9875102.1"/>
    </source>
</evidence>
<protein>
    <submittedName>
        <fullName evidence="2">DUF2470 domain-containing protein</fullName>
    </submittedName>
</protein>
<dbReference type="InterPro" id="IPR019595">
    <property type="entry name" value="DUF2470"/>
</dbReference>
<accession>A0ABT0JU69</accession>
<dbReference type="InterPro" id="IPR037119">
    <property type="entry name" value="Haem_oxidase_HugZ-like_sf"/>
</dbReference>
<dbReference type="Gene3D" id="3.20.180.10">
    <property type="entry name" value="PNP-oxidase-like"/>
    <property type="match status" value="1"/>
</dbReference>
<sequence>MTVLAGRARTVLASGRTALLTLPCERARGWVGMIDDGGEPLLMARADGRIAEAAQSGRRGWVDVPGHFGERLILTGTLRVVPGTTAQILSRLADLGRSVDPIDAVADGLAMLAVSVDEVVLCLPPADQAGRVRRWSTGAVGRRIDLATYAFAEPDLIDAYAPELIDHLNTRHAEQMCQLAGGGRTPGGDIAGAYVSGLDRYGMDLWRVDTTGAHPVRIVFDEPLGEPRSLGRELRRLLERAGRDAG</sequence>
<dbReference type="EMBL" id="JALKFT010000003">
    <property type="protein sequence ID" value="MCK9875102.1"/>
    <property type="molecule type" value="Genomic_DNA"/>
</dbReference>
<proteinExistence type="predicted"/>
<feature type="domain" description="DUF2470" evidence="1">
    <location>
        <begin position="163"/>
        <end position="233"/>
    </location>
</feature>
<evidence type="ECO:0000259" key="1">
    <source>
        <dbReference type="Pfam" id="PF10615"/>
    </source>
</evidence>